<evidence type="ECO:0000259" key="17">
    <source>
        <dbReference type="PROSITE" id="PS50125"/>
    </source>
</evidence>
<evidence type="ECO:0000256" key="1">
    <source>
        <dbReference type="ARBA" id="ARBA00004479"/>
    </source>
</evidence>
<evidence type="ECO:0000256" key="11">
    <source>
        <dbReference type="ARBA" id="ARBA00023239"/>
    </source>
</evidence>
<dbReference type="GO" id="GO:0001653">
    <property type="term" value="F:peptide receptor activity"/>
    <property type="evidence" value="ECO:0007669"/>
    <property type="project" value="TreeGrafter"/>
</dbReference>
<dbReference type="GO" id="GO:0004672">
    <property type="term" value="F:protein kinase activity"/>
    <property type="evidence" value="ECO:0007669"/>
    <property type="project" value="InterPro"/>
</dbReference>
<comment type="similarity">
    <text evidence="13">Belongs to the adenylyl cyclase class-4/guanylyl cyclase family.</text>
</comment>
<evidence type="ECO:0000259" key="16">
    <source>
        <dbReference type="PROSITE" id="PS50011"/>
    </source>
</evidence>
<dbReference type="Gene3D" id="6.10.250.780">
    <property type="match status" value="1"/>
</dbReference>
<dbReference type="PANTHER" id="PTHR11920:SF507">
    <property type="entry name" value="GUANYLATE CYCLASE"/>
    <property type="match status" value="1"/>
</dbReference>
<dbReference type="CDD" id="cd07302">
    <property type="entry name" value="CHD"/>
    <property type="match status" value="1"/>
</dbReference>
<feature type="domain" description="Protein kinase" evidence="16">
    <location>
        <begin position="591"/>
        <end position="872"/>
    </location>
</feature>
<organism evidence="18 19">
    <name type="scientific">Adineta steineri</name>
    <dbReference type="NCBI Taxonomy" id="433720"/>
    <lineage>
        <taxon>Eukaryota</taxon>
        <taxon>Metazoa</taxon>
        <taxon>Spiralia</taxon>
        <taxon>Gnathifera</taxon>
        <taxon>Rotifera</taxon>
        <taxon>Eurotatoria</taxon>
        <taxon>Bdelloidea</taxon>
        <taxon>Adinetida</taxon>
        <taxon>Adinetidae</taxon>
        <taxon>Adineta</taxon>
    </lineage>
</organism>
<keyword evidence="8 15" id="KW-0472">Membrane</keyword>
<dbReference type="PROSITE" id="PS00452">
    <property type="entry name" value="GUANYLATE_CYCLASE_1"/>
    <property type="match status" value="1"/>
</dbReference>
<comment type="caution">
    <text evidence="18">The sequence shown here is derived from an EMBL/GenBank/DDBJ whole genome shotgun (WGS) entry which is preliminary data.</text>
</comment>
<dbReference type="Gene3D" id="1.10.510.10">
    <property type="entry name" value="Transferase(Phosphotransferase) domain 1"/>
    <property type="match status" value="1"/>
</dbReference>
<dbReference type="GO" id="GO:0005886">
    <property type="term" value="C:plasma membrane"/>
    <property type="evidence" value="ECO:0007669"/>
    <property type="project" value="TreeGrafter"/>
</dbReference>
<dbReference type="PANTHER" id="PTHR11920">
    <property type="entry name" value="GUANYLYL CYCLASE"/>
    <property type="match status" value="1"/>
</dbReference>
<dbReference type="Gene3D" id="3.30.70.1230">
    <property type="entry name" value="Nucleotide cyclase"/>
    <property type="match status" value="1"/>
</dbReference>
<dbReference type="SUPFAM" id="SSF56112">
    <property type="entry name" value="Protein kinase-like (PK-like)"/>
    <property type="match status" value="1"/>
</dbReference>
<dbReference type="EC" id="4.6.1.2" evidence="2 14"/>
<dbReference type="GO" id="GO:0004383">
    <property type="term" value="F:guanylate cyclase activity"/>
    <property type="evidence" value="ECO:0007669"/>
    <property type="project" value="UniProtKB-EC"/>
</dbReference>
<evidence type="ECO:0000256" key="6">
    <source>
        <dbReference type="ARBA" id="ARBA00022989"/>
    </source>
</evidence>
<reference evidence="18" key="1">
    <citation type="submission" date="2021-02" db="EMBL/GenBank/DDBJ databases">
        <authorList>
            <person name="Nowell W R."/>
        </authorList>
    </citation>
    <scope>NUCLEOTIDE SEQUENCE</scope>
</reference>
<dbReference type="FunFam" id="3.30.70.1230:FF:000004">
    <property type="entry name" value="Guanylate cyclase"/>
    <property type="match status" value="1"/>
</dbReference>
<dbReference type="GO" id="GO:0005524">
    <property type="term" value="F:ATP binding"/>
    <property type="evidence" value="ECO:0007669"/>
    <property type="project" value="InterPro"/>
</dbReference>
<keyword evidence="11 13" id="KW-0456">Lyase</keyword>
<evidence type="ECO:0000256" key="8">
    <source>
        <dbReference type="ARBA" id="ARBA00023136"/>
    </source>
</evidence>
<keyword evidence="3 15" id="KW-0812">Transmembrane</keyword>
<keyword evidence="6 15" id="KW-1133">Transmembrane helix</keyword>
<dbReference type="GO" id="GO:0007168">
    <property type="term" value="P:receptor guanylyl cyclase signaling pathway"/>
    <property type="evidence" value="ECO:0007669"/>
    <property type="project" value="TreeGrafter"/>
</dbReference>
<accession>A0A815CAK6</accession>
<dbReference type="Pfam" id="PF00069">
    <property type="entry name" value="Pkinase"/>
    <property type="match status" value="1"/>
</dbReference>
<dbReference type="InterPro" id="IPR001054">
    <property type="entry name" value="A/G_cyclase"/>
</dbReference>
<dbReference type="InterPro" id="IPR029787">
    <property type="entry name" value="Nucleotide_cyclase"/>
</dbReference>
<dbReference type="SMART" id="SM00044">
    <property type="entry name" value="CYCc"/>
    <property type="match status" value="1"/>
</dbReference>
<dbReference type="SUPFAM" id="SSF55073">
    <property type="entry name" value="Nucleotide cyclase"/>
    <property type="match status" value="1"/>
</dbReference>
<protein>
    <recommendedName>
        <fullName evidence="2 14">Guanylate cyclase</fullName>
        <ecNumber evidence="2 14">4.6.1.2</ecNumber>
    </recommendedName>
</protein>
<dbReference type="InterPro" id="IPR018297">
    <property type="entry name" value="A/G_cyclase_CS"/>
</dbReference>
<feature type="transmembrane region" description="Helical" evidence="15">
    <location>
        <begin position="475"/>
        <end position="496"/>
    </location>
</feature>
<keyword evidence="9" id="KW-0675">Receptor</keyword>
<evidence type="ECO:0000256" key="4">
    <source>
        <dbReference type="ARBA" id="ARBA00022729"/>
    </source>
</evidence>
<dbReference type="PROSITE" id="PS50011">
    <property type="entry name" value="PROTEIN_KINASE_DOM"/>
    <property type="match status" value="1"/>
</dbReference>
<dbReference type="GO" id="GO:0005525">
    <property type="term" value="F:GTP binding"/>
    <property type="evidence" value="ECO:0007669"/>
    <property type="project" value="UniProtKB-KW"/>
</dbReference>
<feature type="domain" description="Guanylate cyclase" evidence="17">
    <location>
        <begin position="943"/>
        <end position="1074"/>
    </location>
</feature>
<keyword evidence="5" id="KW-0547">Nucleotide-binding</keyword>
<evidence type="ECO:0000256" key="13">
    <source>
        <dbReference type="RuleBase" id="RU000405"/>
    </source>
</evidence>
<dbReference type="Pfam" id="PF00211">
    <property type="entry name" value="Guanylate_cyc"/>
    <property type="match status" value="1"/>
</dbReference>
<evidence type="ECO:0000256" key="10">
    <source>
        <dbReference type="ARBA" id="ARBA00023180"/>
    </source>
</evidence>
<name>A0A815CAK6_9BILA</name>
<keyword evidence="12 14" id="KW-0141">cGMP biosynthesis</keyword>
<evidence type="ECO:0000256" key="14">
    <source>
        <dbReference type="RuleBase" id="RU003431"/>
    </source>
</evidence>
<dbReference type="GO" id="GO:0035556">
    <property type="term" value="P:intracellular signal transduction"/>
    <property type="evidence" value="ECO:0007669"/>
    <property type="project" value="InterPro"/>
</dbReference>
<proteinExistence type="inferred from homology"/>
<sequence>MCCGWHNMDNSKFHCWPSNASSILTSTLAQHGYNCKGVHIDWIKPPPKQVTQDIPFNISYSIDLLPEFFDWAIYELPKPLYTLSNRTMNNSQSWYHWCHTHESTYDISDPKIESDTCLWHINVHACEIGSSIPYCGPWIPPNGQIYHSTVMAGRAGRIYESTVVVPVFGIIEIIAHFKVGIADWIHIALVSSNIQVSRKAICGDKFCDIKYENCSNCPLDCGKCPLKPIHIGFITATCVLFISSLIGIGLYFKIQEQRLLWDPSWIIDVKEVQPLRSQQSNSLTSINDPQKTNFTRRQTSETNLSITTNISTISCVQQIFCPAGNLLSNRTMNNSQSWYHWCHTHESTYDISDPKIESDTCLWHINIHACEIGSSIPYCGPWIPPNGQIYHSTVMAGRAGRIYESTVFVPVFGIVEIIAHFKVGITDWIHIALVSSNIQVSRKAICGDKFCDIKYENCSNCPLDCGKCPLKPIHIGFITATCVLFLSSLIGIGLYFKIQEQRLLWDPSWIIDVKEVQPLRSQQSNSLTSINDPQKTNFTRRQTSETNLSITTNISTISCVQQIFCPAGNLRHTCVAIRKYKHKHFQLTRRIREQVRLVETNLSITTNISTISCVQQIFCPAGNLRHTCVAIRKYKHKHFQLTRRIREQVRLVRTLNHNNICKFMGASLSPNEVIIYMEYMPKGSLRDVLQNEKIPITWPFRFSFAMDILNGLSYIHSRHIIHGRLNSSNCVVDQRLTIKITDYGLENLRLTTLNTNSYVQSAEAYKRVYYAPELISIHELKLTPSIDIYSFGIILNEIATRSEPFGDDDIESIMKIDYRPKIALMTHDVNNETEEDFCPLPSSYTRLIKRCIMENPFDRPTCKDIQKSLKKMCPLQMSPIDLIFKKMSIYQTSLEQAVQLRTYELEQEKHKSENLLYSMLPKIVAEQLRIGQIVTAEYYDTCTIYFSDIVGFTHIASRCKPIDVVEFLNRVYTTFDTIIDRYDVYKVETIGDAYMVVSGVPKKNGNEHAYQIATMALELIRQTASHCLIPYSQDEKLRIRVGLHSGPVCAGVVGSKMPRYCLFGDTVNTASRMESNSEANRIHMTKDTKELLDKTGRFLIEKRGTMPIKGKGDMTTYWLLEELESKNDFIEKNLLYVQPIRLPPIHKKDLSSSYLIPNSTNIFVPNRSPSPRKTTTFNLIALE</sequence>
<keyword evidence="4" id="KW-0732">Signal</keyword>
<keyword evidence="10" id="KW-0325">Glycoprotein</keyword>
<evidence type="ECO:0000256" key="7">
    <source>
        <dbReference type="ARBA" id="ARBA00023134"/>
    </source>
</evidence>
<evidence type="ECO:0000256" key="15">
    <source>
        <dbReference type="SAM" id="Phobius"/>
    </source>
</evidence>
<feature type="transmembrane region" description="Helical" evidence="15">
    <location>
        <begin position="229"/>
        <end position="252"/>
    </location>
</feature>
<evidence type="ECO:0000313" key="18">
    <source>
        <dbReference type="EMBL" id="CAF1280904.1"/>
    </source>
</evidence>
<dbReference type="AlphaFoldDB" id="A0A815CAK6"/>
<dbReference type="InterPro" id="IPR050401">
    <property type="entry name" value="Cyclic_nucleotide_synthase"/>
</dbReference>
<comment type="subcellular location">
    <subcellularLocation>
        <location evidence="1">Membrane</location>
        <topology evidence="1">Single-pass type I membrane protein</topology>
    </subcellularLocation>
</comment>
<evidence type="ECO:0000256" key="5">
    <source>
        <dbReference type="ARBA" id="ARBA00022741"/>
    </source>
</evidence>
<evidence type="ECO:0000256" key="2">
    <source>
        <dbReference type="ARBA" id="ARBA00012202"/>
    </source>
</evidence>
<dbReference type="Proteomes" id="UP000663845">
    <property type="component" value="Unassembled WGS sequence"/>
</dbReference>
<dbReference type="PROSITE" id="PS50125">
    <property type="entry name" value="GUANYLATE_CYCLASE_2"/>
    <property type="match status" value="1"/>
</dbReference>
<dbReference type="EMBL" id="CAJNOG010000520">
    <property type="protein sequence ID" value="CAF1280904.1"/>
    <property type="molecule type" value="Genomic_DNA"/>
</dbReference>
<dbReference type="InterPro" id="IPR000719">
    <property type="entry name" value="Prot_kinase_dom"/>
</dbReference>
<dbReference type="SMART" id="SM00220">
    <property type="entry name" value="S_TKc"/>
    <property type="match status" value="1"/>
</dbReference>
<comment type="catalytic activity">
    <reaction evidence="14">
        <text>GTP = 3',5'-cyclic GMP + diphosphate</text>
        <dbReference type="Rhea" id="RHEA:13665"/>
        <dbReference type="ChEBI" id="CHEBI:33019"/>
        <dbReference type="ChEBI" id="CHEBI:37565"/>
        <dbReference type="ChEBI" id="CHEBI:57746"/>
        <dbReference type="EC" id="4.6.1.2"/>
    </reaction>
</comment>
<keyword evidence="7" id="KW-0342">GTP-binding</keyword>
<evidence type="ECO:0000313" key="19">
    <source>
        <dbReference type="Proteomes" id="UP000663845"/>
    </source>
</evidence>
<evidence type="ECO:0000256" key="3">
    <source>
        <dbReference type="ARBA" id="ARBA00022692"/>
    </source>
</evidence>
<dbReference type="InterPro" id="IPR011009">
    <property type="entry name" value="Kinase-like_dom_sf"/>
</dbReference>
<evidence type="ECO:0000256" key="12">
    <source>
        <dbReference type="ARBA" id="ARBA00023293"/>
    </source>
</evidence>
<gene>
    <name evidence="18" type="ORF">JYZ213_LOCUS31228</name>
</gene>
<evidence type="ECO:0000256" key="9">
    <source>
        <dbReference type="ARBA" id="ARBA00023170"/>
    </source>
</evidence>
<dbReference type="GO" id="GO:0004016">
    <property type="term" value="F:adenylate cyclase activity"/>
    <property type="evidence" value="ECO:0007669"/>
    <property type="project" value="TreeGrafter"/>
</dbReference>